<dbReference type="OrthoDB" id="6470580at2"/>
<gene>
    <name evidence="2" type="ORF">B9Q37_25410</name>
</gene>
<organism evidence="2">
    <name type="scientific">Enterobacter kobei</name>
    <dbReference type="NCBI Taxonomy" id="208224"/>
    <lineage>
        <taxon>Bacteria</taxon>
        <taxon>Pseudomonadati</taxon>
        <taxon>Pseudomonadota</taxon>
        <taxon>Gammaproteobacteria</taxon>
        <taxon>Enterobacterales</taxon>
        <taxon>Enterobacteriaceae</taxon>
        <taxon>Enterobacter</taxon>
        <taxon>Enterobacter cloacae complex</taxon>
    </lineage>
</organism>
<protein>
    <submittedName>
        <fullName evidence="2">Uncharacterized protein</fullName>
    </submittedName>
</protein>
<name>A0A2J0PG16_9ENTR</name>
<accession>A0A2J0PG16</accession>
<dbReference type="AlphaFoldDB" id="A0A2J0PG16"/>
<dbReference type="EMBL" id="NEEU01000038">
    <property type="protein sequence ID" value="PJD66270.1"/>
    <property type="molecule type" value="Genomic_DNA"/>
</dbReference>
<feature type="region of interest" description="Disordered" evidence="1">
    <location>
        <begin position="38"/>
        <end position="59"/>
    </location>
</feature>
<reference evidence="2 3" key="1">
    <citation type="journal article" date="2017" name="J. Antimicrob. Chemother.">
        <title>Characterization of the population structure, drug resistance mechanisms and plasmids of the community-associated Enterobacter cloacae complex in China.</title>
        <authorList>
            <person name="Zhou K."/>
            <person name="Yu W."/>
            <person name="Cao X."/>
            <person name="Shen P."/>
            <person name="Lu H."/>
            <person name="Luo Q."/>
            <person name="Rossen J.W.A."/>
            <person name="Xiao Y."/>
        </authorList>
    </citation>
    <scope>NUCLEOTIDE SEQUENCE [LARGE SCALE GENOMIC DNA]</scope>
    <source>
        <strain evidence="2">ECC1097</strain>
    </source>
</reference>
<evidence type="ECO:0000256" key="1">
    <source>
        <dbReference type="SAM" id="MobiDB-lite"/>
    </source>
</evidence>
<evidence type="ECO:0000313" key="3">
    <source>
        <dbReference type="Proteomes" id="UP000230495"/>
    </source>
</evidence>
<dbReference type="Proteomes" id="UP000230495">
    <property type="component" value="Unassembled WGS sequence"/>
</dbReference>
<proteinExistence type="predicted"/>
<evidence type="ECO:0000313" key="2">
    <source>
        <dbReference type="EMBL" id="PJD66270.1"/>
    </source>
</evidence>
<comment type="caution">
    <text evidence="2">The sequence shown here is derived from an EMBL/GenBank/DDBJ whole genome shotgun (WGS) entry which is preliminary data.</text>
</comment>
<dbReference type="RefSeq" id="WP_088569491.1">
    <property type="nucleotide sequence ID" value="NZ_BRUA01000012.1"/>
</dbReference>
<sequence length="78" mass="8750">MGEMVDINDELVRSVVIVDDGRDYTAQLVWRMGNRRDMRNGVSVPTPPAPKVSAVRVEAKKKPRKRGYRVVQKAIGSV</sequence>